<dbReference type="EMBL" id="CAMXCT030004224">
    <property type="protein sequence ID" value="CAL4795542.1"/>
    <property type="molecule type" value="Genomic_DNA"/>
</dbReference>
<reference evidence="5" key="1">
    <citation type="submission" date="2022-10" db="EMBL/GenBank/DDBJ databases">
        <authorList>
            <person name="Chen Y."/>
            <person name="Dougan E. K."/>
            <person name="Chan C."/>
            <person name="Rhodes N."/>
            <person name="Thang M."/>
        </authorList>
    </citation>
    <scope>NUCLEOTIDE SEQUENCE</scope>
</reference>
<comment type="caution">
    <text evidence="5">The sequence shown here is derived from an EMBL/GenBank/DDBJ whole genome shotgun (WGS) entry which is preliminary data.</text>
</comment>
<dbReference type="SUPFAM" id="SSF54928">
    <property type="entry name" value="RNA-binding domain, RBD"/>
    <property type="match status" value="1"/>
</dbReference>
<dbReference type="PROSITE" id="PS50102">
    <property type="entry name" value="RRM"/>
    <property type="match status" value="1"/>
</dbReference>
<evidence type="ECO:0000313" key="6">
    <source>
        <dbReference type="EMBL" id="CAL4795542.1"/>
    </source>
</evidence>
<evidence type="ECO:0000313" key="7">
    <source>
        <dbReference type="Proteomes" id="UP001152797"/>
    </source>
</evidence>
<dbReference type="SMART" id="SM00360">
    <property type="entry name" value="RRM"/>
    <property type="match status" value="1"/>
</dbReference>
<gene>
    <name evidence="5" type="ORF">C1SCF055_LOCUS33690</name>
</gene>
<dbReference type="Pfam" id="PF00076">
    <property type="entry name" value="RRM_1"/>
    <property type="match status" value="1"/>
</dbReference>
<dbReference type="InterPro" id="IPR052462">
    <property type="entry name" value="SLIRP/GR-RBP-like"/>
</dbReference>
<dbReference type="EMBL" id="CAMXCT020004224">
    <property type="protein sequence ID" value="CAL1161605.1"/>
    <property type="molecule type" value="Genomic_DNA"/>
</dbReference>
<keyword evidence="1 2" id="KW-0694">RNA-binding</keyword>
<proteinExistence type="predicted"/>
<evidence type="ECO:0000256" key="1">
    <source>
        <dbReference type="ARBA" id="ARBA00022884"/>
    </source>
</evidence>
<feature type="region of interest" description="Disordered" evidence="3">
    <location>
        <begin position="51"/>
        <end position="107"/>
    </location>
</feature>
<dbReference type="GO" id="GO:0003723">
    <property type="term" value="F:RNA binding"/>
    <property type="evidence" value="ECO:0007669"/>
    <property type="project" value="UniProtKB-UniRule"/>
</dbReference>
<dbReference type="OrthoDB" id="439808at2759"/>
<reference evidence="6 7" key="2">
    <citation type="submission" date="2024-05" db="EMBL/GenBank/DDBJ databases">
        <authorList>
            <person name="Chen Y."/>
            <person name="Shah S."/>
            <person name="Dougan E. K."/>
            <person name="Thang M."/>
            <person name="Chan C."/>
        </authorList>
    </citation>
    <scope>NUCLEOTIDE SEQUENCE [LARGE SCALE GENOMIC DNA]</scope>
</reference>
<evidence type="ECO:0000313" key="5">
    <source>
        <dbReference type="EMBL" id="CAI4008230.1"/>
    </source>
</evidence>
<evidence type="ECO:0000256" key="3">
    <source>
        <dbReference type="SAM" id="MobiDB-lite"/>
    </source>
</evidence>
<dbReference type="AlphaFoldDB" id="A0A9P1GCE5"/>
<dbReference type="EMBL" id="CAMXCT010004224">
    <property type="protein sequence ID" value="CAI4008230.1"/>
    <property type="molecule type" value="Genomic_DNA"/>
</dbReference>
<dbReference type="Gene3D" id="3.30.70.330">
    <property type="match status" value="1"/>
</dbReference>
<dbReference type="InterPro" id="IPR000504">
    <property type="entry name" value="RRM_dom"/>
</dbReference>
<dbReference type="PANTHER" id="PTHR48027">
    <property type="entry name" value="HETEROGENEOUS NUCLEAR RIBONUCLEOPROTEIN 87F-RELATED"/>
    <property type="match status" value="1"/>
</dbReference>
<evidence type="ECO:0000256" key="2">
    <source>
        <dbReference type="PROSITE-ProRule" id="PRU00176"/>
    </source>
</evidence>
<organism evidence="5">
    <name type="scientific">Cladocopium goreaui</name>
    <dbReference type="NCBI Taxonomy" id="2562237"/>
    <lineage>
        <taxon>Eukaryota</taxon>
        <taxon>Sar</taxon>
        <taxon>Alveolata</taxon>
        <taxon>Dinophyceae</taxon>
        <taxon>Suessiales</taxon>
        <taxon>Symbiodiniaceae</taxon>
        <taxon>Cladocopium</taxon>
    </lineage>
</organism>
<dbReference type="InterPro" id="IPR035979">
    <property type="entry name" value="RBD_domain_sf"/>
</dbReference>
<sequence>MLKVLLFEPFGELSAVILNCDEETKKHRGVGFVVISSNEEAQKAIETLNGQEVEGKPMNVMLSERRRRRGERSDINGKGGKAGKGDGKGKGRGKGGKGPKGGQQVMPVPGIFPGGVGMMPPNMRPMMPMRPPMAAGFPGMPAMPMAMPAMPVGPRGMPLLPQGLPFPAARPMMPNPMMRPLNSQALDAWIAWCCAGLNKTLTVETGSRDSGSVVK</sequence>
<dbReference type="Proteomes" id="UP001152797">
    <property type="component" value="Unassembled WGS sequence"/>
</dbReference>
<name>A0A9P1GCE5_9DINO</name>
<keyword evidence="7" id="KW-1185">Reference proteome</keyword>
<protein>
    <submittedName>
        <fullName evidence="6">RNA-binding protein 39 (RNA-binding motif protein 39)</fullName>
    </submittedName>
</protein>
<feature type="domain" description="RRM" evidence="4">
    <location>
        <begin position="1"/>
        <end position="65"/>
    </location>
</feature>
<accession>A0A9P1GCE5</accession>
<evidence type="ECO:0000259" key="4">
    <source>
        <dbReference type="PROSITE" id="PS50102"/>
    </source>
</evidence>
<dbReference type="InterPro" id="IPR012677">
    <property type="entry name" value="Nucleotide-bd_a/b_plait_sf"/>
</dbReference>